<keyword evidence="1" id="KW-0732">Signal</keyword>
<evidence type="ECO:0000313" key="3">
    <source>
        <dbReference type="EMBL" id="RWX42947.1"/>
    </source>
</evidence>
<dbReference type="PANTHER" id="PTHR35812:SF1">
    <property type="entry name" value="LIPOPROTEIN"/>
    <property type="match status" value="1"/>
</dbReference>
<keyword evidence="4" id="KW-1185">Reference proteome</keyword>
<reference evidence="3 4" key="1">
    <citation type="submission" date="2017-01" db="EMBL/GenBank/DDBJ databases">
        <title>The cable genome- insights into the physiology and evolution of filamentous bacteria capable of sulfide oxidation via long distance electron transfer.</title>
        <authorList>
            <person name="Schreiber L."/>
            <person name="Bjerg J.T."/>
            <person name="Boggild A."/>
            <person name="Van De Vossenberg J."/>
            <person name="Meysman F."/>
            <person name="Nielsen L.P."/>
            <person name="Schramm A."/>
            <person name="Kjeldsen K.U."/>
        </authorList>
    </citation>
    <scope>NUCLEOTIDE SEQUENCE [LARGE SCALE GENOMIC DNA]</scope>
    <source>
        <strain evidence="3">MCF</strain>
    </source>
</reference>
<evidence type="ECO:0000259" key="2">
    <source>
        <dbReference type="Pfam" id="PF07603"/>
    </source>
</evidence>
<dbReference type="AlphaFoldDB" id="A0A444IQ72"/>
<dbReference type="EMBL" id="MTKO01000137">
    <property type="protein sequence ID" value="RWX42947.1"/>
    <property type="molecule type" value="Genomic_DNA"/>
</dbReference>
<feature type="domain" description="Lcl C-terminal" evidence="2">
    <location>
        <begin position="48"/>
        <end position="179"/>
    </location>
</feature>
<sequence>MRLYRISFLLFFWLTVCVPFSIYAAQTCNSTNMIPSTPTTQFTDNGDGTVTDTATGLMWKQCLEGYTYSGGVCTLITVTTVNWEGALSLVTTHIGFADHTDWRLPNIKELQSIVEEQCYSPAVNLEIFPDTPAAGVWSNSPMAKKVASDPTTSVWIIDFSQGGMFPVEKTSNYNVRLVRDDVIN</sequence>
<dbReference type="InterPro" id="IPR011460">
    <property type="entry name" value="Lcl_C"/>
</dbReference>
<protein>
    <recommendedName>
        <fullName evidence="2">Lcl C-terminal domain-containing protein</fullName>
    </recommendedName>
</protein>
<comment type="caution">
    <text evidence="3">The sequence shown here is derived from an EMBL/GenBank/DDBJ whole genome shotgun (WGS) entry which is preliminary data.</text>
</comment>
<accession>A0A444IQ72</accession>
<organism evidence="3 4">
    <name type="scientific">Candidatus Electrothrix aarhusensis</name>
    <dbReference type="NCBI Taxonomy" id="1859131"/>
    <lineage>
        <taxon>Bacteria</taxon>
        <taxon>Pseudomonadati</taxon>
        <taxon>Thermodesulfobacteriota</taxon>
        <taxon>Desulfobulbia</taxon>
        <taxon>Desulfobulbales</taxon>
        <taxon>Desulfobulbaceae</taxon>
        <taxon>Candidatus Electrothrix</taxon>
    </lineage>
</organism>
<feature type="chain" id="PRO_5019348625" description="Lcl C-terminal domain-containing protein" evidence="1">
    <location>
        <begin position="25"/>
        <end position="184"/>
    </location>
</feature>
<feature type="signal peptide" evidence="1">
    <location>
        <begin position="1"/>
        <end position="24"/>
    </location>
</feature>
<dbReference type="Proteomes" id="UP000287853">
    <property type="component" value="Unassembled WGS sequence"/>
</dbReference>
<dbReference type="Pfam" id="PF07603">
    <property type="entry name" value="Lcl_C"/>
    <property type="match status" value="1"/>
</dbReference>
<gene>
    <name evidence="3" type="ORF">H206_00469</name>
</gene>
<evidence type="ECO:0000313" key="4">
    <source>
        <dbReference type="Proteomes" id="UP000287853"/>
    </source>
</evidence>
<evidence type="ECO:0000256" key="1">
    <source>
        <dbReference type="SAM" id="SignalP"/>
    </source>
</evidence>
<proteinExistence type="predicted"/>
<name>A0A444IQ72_9BACT</name>
<dbReference type="PANTHER" id="PTHR35812">
    <property type="entry name" value="LIPOPROTEIN"/>
    <property type="match status" value="1"/>
</dbReference>